<keyword evidence="11" id="KW-1185">Reference proteome</keyword>
<evidence type="ECO:0000256" key="2">
    <source>
        <dbReference type="ARBA" id="ARBA00022670"/>
    </source>
</evidence>
<feature type="active site" description="Charge relay system" evidence="5">
    <location>
        <position position="122"/>
    </location>
</feature>
<sequence length="446" mass="45344">MTKKADDLARTLAPPVRSRWAMVGGVLALTCAASLTVGASAAVAADDLSDEGLWYYTATGIEQAHQTTTGEGVTVAVIDEGINPAVPELQGADLTVHEPSYCALERGGDLLPAAVTDESALHGTSMTSLIVGNGVGANGQRGVQGVAPGVRLLFYRSLAPACVQDSGYTSGDAIRQAVDDGADIINASWGSESVMADVAPGDIAYALAHDVIVVAAAPNASGPSLPTYPISYNGVVGVAAGRVDGQVSDLVVSADFVDVIAPGVDIRALTSEADWSVYELKSGTSGATAYTSGVLALVWSAYPQATANQILQSLIRNTGSEDHELGWVDLWGYGTVNVRHMLANDPTQYPDVNPLLSEDGSPSPADVDAAREVVTPTPSVTATQGASDAPSSPAVEADSGGGGLLVAGVGVLAVVLAGVVTALVIARRRRLAHDLPTSVDHPSTGA</sequence>
<feature type="active site" description="Charge relay system" evidence="5">
    <location>
        <position position="285"/>
    </location>
</feature>
<keyword evidence="7" id="KW-1133">Transmembrane helix</keyword>
<dbReference type="EMBL" id="BKAL01000022">
    <property type="protein sequence ID" value="GEP71071.1"/>
    <property type="molecule type" value="Genomic_DNA"/>
</dbReference>
<keyword evidence="7" id="KW-0812">Transmembrane</keyword>
<evidence type="ECO:0000256" key="5">
    <source>
        <dbReference type="PROSITE-ProRule" id="PRU01240"/>
    </source>
</evidence>
<evidence type="ECO:0000256" key="1">
    <source>
        <dbReference type="ARBA" id="ARBA00011073"/>
    </source>
</evidence>
<keyword evidence="4 5" id="KW-0720">Serine protease</keyword>
<keyword evidence="3 5" id="KW-0378">Hydrolase</keyword>
<reference evidence="10 11" key="1">
    <citation type="submission" date="2019-07" db="EMBL/GenBank/DDBJ databases">
        <title>Whole genome shotgun sequence of Cellulomonas soli NBRC 109434.</title>
        <authorList>
            <person name="Hosoyama A."/>
            <person name="Uohara A."/>
            <person name="Ohji S."/>
            <person name="Ichikawa N."/>
        </authorList>
    </citation>
    <scope>NUCLEOTIDE SEQUENCE [LARGE SCALE GENOMIC DNA]</scope>
    <source>
        <strain evidence="10 11">NBRC 109434</strain>
    </source>
</reference>
<gene>
    <name evidence="10" type="ORF">CSO01_37860</name>
</gene>
<evidence type="ECO:0000313" key="10">
    <source>
        <dbReference type="EMBL" id="GEP71071.1"/>
    </source>
</evidence>
<dbReference type="SUPFAM" id="SSF52743">
    <property type="entry name" value="Subtilisin-like"/>
    <property type="match status" value="1"/>
</dbReference>
<evidence type="ECO:0000256" key="4">
    <source>
        <dbReference type="ARBA" id="ARBA00022825"/>
    </source>
</evidence>
<protein>
    <submittedName>
        <fullName evidence="10">Type VII secretion-associated serine protease</fullName>
    </submittedName>
</protein>
<dbReference type="PANTHER" id="PTHR43806:SF11">
    <property type="entry name" value="CEREVISIN-RELATED"/>
    <property type="match status" value="1"/>
</dbReference>
<evidence type="ECO:0000256" key="7">
    <source>
        <dbReference type="SAM" id="Phobius"/>
    </source>
</evidence>
<evidence type="ECO:0000313" key="11">
    <source>
        <dbReference type="Proteomes" id="UP000321798"/>
    </source>
</evidence>
<dbReference type="Proteomes" id="UP000321798">
    <property type="component" value="Unassembled WGS sequence"/>
</dbReference>
<keyword evidence="2 5" id="KW-0645">Protease</keyword>
<dbReference type="PRINTS" id="PR00723">
    <property type="entry name" value="SUBTILISIN"/>
</dbReference>
<dbReference type="PROSITE" id="PS51892">
    <property type="entry name" value="SUBTILASE"/>
    <property type="match status" value="1"/>
</dbReference>
<feature type="domain" description="Peptidase S8/S53" evidence="9">
    <location>
        <begin position="70"/>
        <end position="334"/>
    </location>
</feature>
<dbReference type="InterPro" id="IPR000209">
    <property type="entry name" value="Peptidase_S8/S53_dom"/>
</dbReference>
<keyword evidence="8" id="KW-0732">Signal</keyword>
<dbReference type="InterPro" id="IPR050131">
    <property type="entry name" value="Peptidase_S8_subtilisin-like"/>
</dbReference>
<proteinExistence type="inferred from homology"/>
<dbReference type="Gene3D" id="3.40.50.200">
    <property type="entry name" value="Peptidase S8/S53 domain"/>
    <property type="match status" value="1"/>
</dbReference>
<organism evidence="10 11">
    <name type="scientific">Cellulomonas soli</name>
    <dbReference type="NCBI Taxonomy" id="931535"/>
    <lineage>
        <taxon>Bacteria</taxon>
        <taxon>Bacillati</taxon>
        <taxon>Actinomycetota</taxon>
        <taxon>Actinomycetes</taxon>
        <taxon>Micrococcales</taxon>
        <taxon>Cellulomonadaceae</taxon>
        <taxon>Cellulomonas</taxon>
    </lineage>
</organism>
<feature type="chain" id="PRO_5021914865" evidence="8">
    <location>
        <begin position="45"/>
        <end position="446"/>
    </location>
</feature>
<feature type="active site" description="Charge relay system" evidence="5">
    <location>
        <position position="79"/>
    </location>
</feature>
<feature type="signal peptide" evidence="8">
    <location>
        <begin position="1"/>
        <end position="44"/>
    </location>
</feature>
<evidence type="ECO:0000259" key="9">
    <source>
        <dbReference type="Pfam" id="PF00082"/>
    </source>
</evidence>
<feature type="compositionally biased region" description="Polar residues" evidence="6">
    <location>
        <begin position="376"/>
        <end position="390"/>
    </location>
</feature>
<dbReference type="GO" id="GO:0006508">
    <property type="term" value="P:proteolysis"/>
    <property type="evidence" value="ECO:0007669"/>
    <property type="project" value="UniProtKB-KW"/>
</dbReference>
<comment type="caution">
    <text evidence="10">The sequence shown here is derived from an EMBL/GenBank/DDBJ whole genome shotgun (WGS) entry which is preliminary data.</text>
</comment>
<evidence type="ECO:0000256" key="8">
    <source>
        <dbReference type="SAM" id="SignalP"/>
    </source>
</evidence>
<dbReference type="CDD" id="cd00306">
    <property type="entry name" value="Peptidases_S8_S53"/>
    <property type="match status" value="1"/>
</dbReference>
<evidence type="ECO:0000256" key="3">
    <source>
        <dbReference type="ARBA" id="ARBA00022801"/>
    </source>
</evidence>
<dbReference type="AlphaFoldDB" id="A0A512PIN7"/>
<comment type="similarity">
    <text evidence="1 5">Belongs to the peptidase S8 family.</text>
</comment>
<dbReference type="RefSeq" id="WP_179561690.1">
    <property type="nucleotide sequence ID" value="NZ_JACBZJ010000001.1"/>
</dbReference>
<name>A0A512PIN7_9CELL</name>
<feature type="transmembrane region" description="Helical" evidence="7">
    <location>
        <begin position="404"/>
        <end position="426"/>
    </location>
</feature>
<dbReference type="InterPro" id="IPR036852">
    <property type="entry name" value="Peptidase_S8/S53_dom_sf"/>
</dbReference>
<dbReference type="InterPro" id="IPR015500">
    <property type="entry name" value="Peptidase_S8_subtilisin-rel"/>
</dbReference>
<dbReference type="PANTHER" id="PTHR43806">
    <property type="entry name" value="PEPTIDASE S8"/>
    <property type="match status" value="1"/>
</dbReference>
<accession>A0A512PIN7</accession>
<evidence type="ECO:0000256" key="6">
    <source>
        <dbReference type="SAM" id="MobiDB-lite"/>
    </source>
</evidence>
<dbReference type="GO" id="GO:0004252">
    <property type="term" value="F:serine-type endopeptidase activity"/>
    <property type="evidence" value="ECO:0007669"/>
    <property type="project" value="UniProtKB-UniRule"/>
</dbReference>
<keyword evidence="7" id="KW-0472">Membrane</keyword>
<feature type="region of interest" description="Disordered" evidence="6">
    <location>
        <begin position="376"/>
        <end position="399"/>
    </location>
</feature>
<dbReference type="Pfam" id="PF00082">
    <property type="entry name" value="Peptidase_S8"/>
    <property type="match status" value="1"/>
</dbReference>
<feature type="region of interest" description="Disordered" evidence="6">
    <location>
        <begin position="349"/>
        <end position="368"/>
    </location>
</feature>